<dbReference type="GO" id="GO:0016020">
    <property type="term" value="C:membrane"/>
    <property type="evidence" value="ECO:0007669"/>
    <property type="project" value="InterPro"/>
</dbReference>
<feature type="transmembrane region" description="Helical" evidence="2">
    <location>
        <begin position="680"/>
        <end position="698"/>
    </location>
</feature>
<dbReference type="InterPro" id="IPR031334">
    <property type="entry name" value="Piezo_cap_dom"/>
</dbReference>
<dbReference type="GO" id="GO:0008381">
    <property type="term" value="F:mechanosensitive monoatomic ion channel activity"/>
    <property type="evidence" value="ECO:0007669"/>
    <property type="project" value="InterPro"/>
</dbReference>
<feature type="transmembrane region" description="Helical" evidence="2">
    <location>
        <begin position="302"/>
        <end position="320"/>
    </location>
</feature>
<feature type="transmembrane region" description="Helical" evidence="2">
    <location>
        <begin position="1273"/>
        <end position="1293"/>
    </location>
</feature>
<accession>A0A813VV91</accession>
<feature type="transmembrane region" description="Helical" evidence="2">
    <location>
        <begin position="837"/>
        <end position="866"/>
    </location>
</feature>
<feature type="transmembrane region" description="Helical" evidence="2">
    <location>
        <begin position="148"/>
        <end position="169"/>
    </location>
</feature>
<protein>
    <recommendedName>
        <fullName evidence="7">Piezo non-specific cation channel R-Ras-binding domain-containing protein</fullName>
    </recommendedName>
</protein>
<evidence type="ECO:0000256" key="1">
    <source>
        <dbReference type="SAM" id="MobiDB-lite"/>
    </source>
</evidence>
<evidence type="ECO:0000256" key="2">
    <source>
        <dbReference type="SAM" id="Phobius"/>
    </source>
</evidence>
<gene>
    <name evidence="5" type="ORF">JYZ213_LOCUS7526</name>
</gene>
<feature type="transmembrane region" description="Helical" evidence="2">
    <location>
        <begin position="523"/>
        <end position="545"/>
    </location>
</feature>
<feature type="region of interest" description="Disordered" evidence="1">
    <location>
        <begin position="15"/>
        <end position="42"/>
    </location>
</feature>
<evidence type="ECO:0000259" key="3">
    <source>
        <dbReference type="Pfam" id="PF12166"/>
    </source>
</evidence>
<evidence type="ECO:0000313" key="5">
    <source>
        <dbReference type="EMBL" id="CAF0844105.1"/>
    </source>
</evidence>
<feature type="transmembrane region" description="Helical" evidence="2">
    <location>
        <begin position="327"/>
        <end position="348"/>
    </location>
</feature>
<reference evidence="5" key="1">
    <citation type="submission" date="2021-02" db="EMBL/GenBank/DDBJ databases">
        <authorList>
            <person name="Nowell W R."/>
        </authorList>
    </citation>
    <scope>NUCLEOTIDE SEQUENCE</scope>
</reference>
<dbReference type="PANTHER" id="PTHR47049:SF2">
    <property type="entry name" value="PIEZO-TYPE MECHANOSENSITIVE ION CHANNEL HOMOLOG"/>
    <property type="match status" value="1"/>
</dbReference>
<keyword evidence="2" id="KW-0812">Transmembrane</keyword>
<feature type="transmembrane region" description="Helical" evidence="2">
    <location>
        <begin position="622"/>
        <end position="644"/>
    </location>
</feature>
<proteinExistence type="predicted"/>
<evidence type="ECO:0000313" key="6">
    <source>
        <dbReference type="Proteomes" id="UP000663845"/>
    </source>
</evidence>
<dbReference type="Pfam" id="PF24871">
    <property type="entry name" value="Piezo_TM1-24"/>
    <property type="match status" value="1"/>
</dbReference>
<dbReference type="InterPro" id="IPR056769">
    <property type="entry name" value="Piezo_TM1-24"/>
</dbReference>
<feature type="transmembrane region" description="Helical" evidence="2">
    <location>
        <begin position="480"/>
        <end position="511"/>
    </location>
</feature>
<dbReference type="EMBL" id="CAJNOG010000049">
    <property type="protein sequence ID" value="CAF0844105.1"/>
    <property type="molecule type" value="Genomic_DNA"/>
</dbReference>
<dbReference type="InterPro" id="IPR027272">
    <property type="entry name" value="Piezo"/>
</dbReference>
<evidence type="ECO:0008006" key="7">
    <source>
        <dbReference type="Google" id="ProtNLM"/>
    </source>
</evidence>
<keyword evidence="2" id="KW-1133">Transmembrane helix</keyword>
<feature type="region of interest" description="Disordered" evidence="1">
    <location>
        <begin position="959"/>
        <end position="987"/>
    </location>
</feature>
<feature type="transmembrane region" description="Helical" evidence="2">
    <location>
        <begin position="94"/>
        <end position="111"/>
    </location>
</feature>
<feature type="transmembrane region" description="Helical" evidence="2">
    <location>
        <begin position="209"/>
        <end position="230"/>
    </location>
</feature>
<comment type="caution">
    <text evidence="5">The sequence shown here is derived from an EMBL/GenBank/DDBJ whole genome shotgun (WGS) entry which is preliminary data.</text>
</comment>
<evidence type="ECO:0000259" key="4">
    <source>
        <dbReference type="Pfam" id="PF24871"/>
    </source>
</evidence>
<feature type="transmembrane region" description="Helical" evidence="2">
    <location>
        <begin position="279"/>
        <end position="296"/>
    </location>
</feature>
<feature type="transmembrane region" description="Helical" evidence="2">
    <location>
        <begin position="650"/>
        <end position="673"/>
    </location>
</feature>
<sequence length="1359" mass="157384">MAYFNKSTECSNIQRSSNHPYDIDLQTSRRHTLPSNNKTKDQRQSRIYSLSIKQDQSNILISNQLLSINNLISNLTNISHPLVMSDHEKEQLRMSRSFLSVFILILLPLALLSGVIFRYSIISFIYAFLLLLLPWLGPIAERNIRTRFRIFVLAIAFISLLTVLAQIIFQSILLANKPYGHTLNNCTELVRTLRYFGLERLDNSNAIRILRLIFPDIIILAISTVCFVIIRRTIVTSRRRNNELQISSSISQTANSSTSIEDQKKLWPRLLSILKRTRLFLQFIIVGFAAFVYPSIINSVYFIFFLTLAFIWSSSVKFGTKYTFARAILVVYTGIHLLILYLYQFGFFQEFLPPLSLWSNITGLTAIVESNCTDREPYLERNLVWSDYINPCALLLLYFYFAFETNRTLFHRIRTNVLTIPSVEQQSLVHNSDGRDTLEQTPPKLYRRWSLEQPGDQTWQGRIIFVVFSIIRVLERHSYLLSLIAMLAWSITFHSLLTLVYLLWACILWVLPNSRQWCLRMSPFFTIYGGILLILQYLVGFKVSFNQLNFAYDRRTMEQIGIRINDYQPAFIPLLLKSFYMLFFWLTLRQYINEKRIARAQGNDARRVSTGTDSYPRRLGRWLINFLTKYWIFVSCGMLLLVSIQNTVVIYRIIYMAFYLFFILAFQISFGFWRKTVATFHLTIIIYSMVILIGIYIYQFENVNVFLTERFSKELLASIGLDVVPSDVLAVKLLTPSTFLVVNILQLHYFHSGWMKLITMPSDKNIEGPASGTLKDIHAYAKENTEHVNSSHTQRILKSEPKTWQESSYKLYFRTNRLYKQITYYTWRFAELHAYKFVLFLMVLTSVLKVCAFNVTLIILATVGLVLLRLRKLINLLTLIATGLYILSSMYSKAATALVESSEHFRAIRSGDYYMFEYESDEEVDEGKQDEATVAQEQILQVLTASDKAAAAAVAADKPSPLAPAESDAQEFPATPISRPQTPPEAITTEVPLTPVSEYTPSVEPKEKTKKSFLIKMRLIGRIVLEYLIDLFNRHSRDYREVSRKLSEMKSEEKINQHEERIRAQTTVATDSASAFLRDFNSDDIRCVNLFATSVDLWKISQPIRDIVVNNLRSNVTVPVRFSYTITRNPPNQDNSGDIAAVVTGENIVNITADDQVVRNALIEMLNGTVESQTSINFTIRDLMPRFLHVKPKAKPEEISALKTIFPRDYYANITMGLNRTKSIPNSTDVWWEMSEHENKYDYRPSCAPPSNQEYLSMIFFNDKVSPANISFLTRYGIIGLYTTFVVVVARLLRTILQTSRTIMFNELPSVERLWHLLRDIYLVREHDMLRIEEQLFAKLLFLYRSSETLIRFTKPKSL</sequence>
<feature type="transmembrane region" description="Helical" evidence="2">
    <location>
        <begin position="457"/>
        <end position="474"/>
    </location>
</feature>
<feature type="transmembrane region" description="Helical" evidence="2">
    <location>
        <begin position="570"/>
        <end position="588"/>
    </location>
</feature>
<organism evidence="5 6">
    <name type="scientific">Adineta steineri</name>
    <dbReference type="NCBI Taxonomy" id="433720"/>
    <lineage>
        <taxon>Eukaryota</taxon>
        <taxon>Metazoa</taxon>
        <taxon>Spiralia</taxon>
        <taxon>Gnathifera</taxon>
        <taxon>Rotifera</taxon>
        <taxon>Eurotatoria</taxon>
        <taxon>Bdelloidea</taxon>
        <taxon>Adinetida</taxon>
        <taxon>Adinetidae</taxon>
        <taxon>Adineta</taxon>
    </lineage>
</organism>
<dbReference type="Pfam" id="PF12166">
    <property type="entry name" value="Piezo_cap"/>
    <property type="match status" value="1"/>
</dbReference>
<feature type="domain" description="Piezo TM1-24" evidence="4">
    <location>
        <begin position="118"/>
        <end position="756"/>
    </location>
</feature>
<keyword evidence="2" id="KW-0472">Membrane</keyword>
<feature type="transmembrane region" description="Helical" evidence="2">
    <location>
        <begin position="117"/>
        <end position="136"/>
    </location>
</feature>
<name>A0A813VV91_9BILA</name>
<feature type="domain" description="Piezo non-specific cation channel cap" evidence="3">
    <location>
        <begin position="1067"/>
        <end position="1356"/>
    </location>
</feature>
<feature type="transmembrane region" description="Helical" evidence="2">
    <location>
        <begin position="383"/>
        <end position="403"/>
    </location>
</feature>
<dbReference type="PANTHER" id="PTHR47049">
    <property type="entry name" value="PIEZO-TYPE MECHANOSENSITIVE ION CHANNEL HOMOLOG"/>
    <property type="match status" value="1"/>
</dbReference>
<dbReference type="Proteomes" id="UP000663845">
    <property type="component" value="Unassembled WGS sequence"/>
</dbReference>